<reference evidence="2" key="1">
    <citation type="submission" date="2018-04" db="EMBL/GenBank/DDBJ databases">
        <title>Draft genome sequence of the Candidatus Spirobacillus cienkowskii, a pathogen of freshwater Daphnia species, reconstructed from hemolymph metagenomic reads.</title>
        <authorList>
            <person name="Bresciani L."/>
            <person name="Lemos L.N."/>
            <person name="Wale N."/>
            <person name="Lin J.Y."/>
            <person name="Fernandes G.R."/>
            <person name="Duffy M.A."/>
            <person name="Rodrigues J.M."/>
        </authorList>
    </citation>
    <scope>NUCLEOTIDE SEQUENCE [LARGE SCALE GENOMIC DNA]</scope>
    <source>
        <strain evidence="2">Binning01</strain>
    </source>
</reference>
<proteinExistence type="predicted"/>
<accession>A0A369KX45</accession>
<evidence type="ECO:0008006" key="4">
    <source>
        <dbReference type="Google" id="ProtNLM"/>
    </source>
</evidence>
<feature type="compositionally biased region" description="Polar residues" evidence="1">
    <location>
        <begin position="21"/>
        <end position="32"/>
    </location>
</feature>
<dbReference type="Proteomes" id="UP000253934">
    <property type="component" value="Unassembled WGS sequence"/>
</dbReference>
<dbReference type="AlphaFoldDB" id="A0A369KX45"/>
<evidence type="ECO:0000313" key="2">
    <source>
        <dbReference type="EMBL" id="RDB35746.1"/>
    </source>
</evidence>
<protein>
    <recommendedName>
        <fullName evidence="4">Helix-turn-helix domain-containing protein</fullName>
    </recommendedName>
</protein>
<evidence type="ECO:0000256" key="1">
    <source>
        <dbReference type="SAM" id="MobiDB-lite"/>
    </source>
</evidence>
<feature type="region of interest" description="Disordered" evidence="1">
    <location>
        <begin position="108"/>
        <end position="139"/>
    </location>
</feature>
<feature type="compositionally biased region" description="Polar residues" evidence="1">
    <location>
        <begin position="1"/>
        <end position="12"/>
    </location>
</feature>
<dbReference type="EMBL" id="QOVW01000076">
    <property type="protein sequence ID" value="RDB35746.1"/>
    <property type="molecule type" value="Genomic_DNA"/>
</dbReference>
<keyword evidence="3" id="KW-1185">Reference proteome</keyword>
<sequence length="259" mass="30166">MNENTEANTHLPSINGYYAPQSAQNNEEANESFTISAEEAAQILGVNRSRLSQLTQKGVFAFERRKIETRNRLFYRLNDLLSHQRSQIGLQQLIPQPTFSQTKVYSSHESQNNQQELLDSNSKQQASSYLKSRKNALPLREKQKNLRSAQELHHNIKQNQAYTLNNTELQTIKEIINKQDVTLKTLMNDKSKTDHHFDHKIQQNLHSITHCKNILNLLKQDVAVIFDSIQELSQNLLKENKIKKFQYKTKPKYIKKQPK</sequence>
<comment type="caution">
    <text evidence="2">The sequence shown here is derived from an EMBL/GenBank/DDBJ whole genome shotgun (WGS) entry which is preliminary data.</text>
</comment>
<name>A0A369KX45_9BACT</name>
<feature type="region of interest" description="Disordered" evidence="1">
    <location>
        <begin position="1"/>
        <end position="32"/>
    </location>
</feature>
<feature type="compositionally biased region" description="Polar residues" evidence="1">
    <location>
        <begin position="108"/>
        <end position="130"/>
    </location>
</feature>
<organism evidence="2 3">
    <name type="scientific">Spirobacillus cienkowskii</name>
    <dbReference type="NCBI Taxonomy" id="495820"/>
    <lineage>
        <taxon>Bacteria</taxon>
        <taxon>Pseudomonadati</taxon>
        <taxon>Bdellovibrionota</taxon>
        <taxon>Oligoflexia</taxon>
        <taxon>Silvanigrellales</taxon>
        <taxon>Spirobacillus</taxon>
    </lineage>
</organism>
<gene>
    <name evidence="2" type="ORF">DCC88_08585</name>
</gene>
<evidence type="ECO:0000313" key="3">
    <source>
        <dbReference type="Proteomes" id="UP000253934"/>
    </source>
</evidence>